<keyword evidence="1" id="KW-0812">Transmembrane</keyword>
<protein>
    <submittedName>
        <fullName evidence="2">Uncharacterized protein</fullName>
    </submittedName>
</protein>
<dbReference type="AlphaFoldDB" id="A0A7S3EZZ4"/>
<accession>A0A7S3EZZ4</accession>
<reference evidence="2" key="1">
    <citation type="submission" date="2021-01" db="EMBL/GenBank/DDBJ databases">
        <authorList>
            <person name="Corre E."/>
            <person name="Pelletier E."/>
            <person name="Niang G."/>
            <person name="Scheremetjew M."/>
            <person name="Finn R."/>
            <person name="Kale V."/>
            <person name="Holt S."/>
            <person name="Cochrane G."/>
            <person name="Meng A."/>
            <person name="Brown T."/>
            <person name="Cohen L."/>
        </authorList>
    </citation>
    <scope>NUCLEOTIDE SEQUENCE</scope>
    <source>
        <strain evidence="2">CCMP281</strain>
    </source>
</reference>
<feature type="transmembrane region" description="Helical" evidence="1">
    <location>
        <begin position="23"/>
        <end position="40"/>
    </location>
</feature>
<name>A0A7S3EZZ4_9EUKA</name>
<gene>
    <name evidence="2" type="ORF">HERI1096_LOCUS16794</name>
</gene>
<sequence length="182" mass="20254">MILLSNERVIRAVQRDEEPSDRLQLVGRMCLSAVFLYYVIKMIHERIASLSGSSDEDLSVAVVEGILLVFLFIITGLIVAGLQSRWGAGVLALVMALAAIYKHPWFMTLWSSRMFTLDFVVGYEGVEVPGWLYSDHQRYFFFQQLSTAGALLQLVVHGPGRYSIDEADGPIKVVALTAKGID</sequence>
<evidence type="ECO:0000313" key="2">
    <source>
        <dbReference type="EMBL" id="CAE0116109.1"/>
    </source>
</evidence>
<feature type="transmembrane region" description="Helical" evidence="1">
    <location>
        <begin position="86"/>
        <end position="105"/>
    </location>
</feature>
<evidence type="ECO:0000256" key="1">
    <source>
        <dbReference type="SAM" id="Phobius"/>
    </source>
</evidence>
<keyword evidence="1" id="KW-0472">Membrane</keyword>
<organism evidence="2">
    <name type="scientific">Haptolina ericina</name>
    <dbReference type="NCBI Taxonomy" id="156174"/>
    <lineage>
        <taxon>Eukaryota</taxon>
        <taxon>Haptista</taxon>
        <taxon>Haptophyta</taxon>
        <taxon>Prymnesiophyceae</taxon>
        <taxon>Prymnesiales</taxon>
        <taxon>Prymnesiaceae</taxon>
        <taxon>Haptolina</taxon>
    </lineage>
</organism>
<keyword evidence="1" id="KW-1133">Transmembrane helix</keyword>
<proteinExistence type="predicted"/>
<feature type="transmembrane region" description="Helical" evidence="1">
    <location>
        <begin position="61"/>
        <end position="80"/>
    </location>
</feature>
<dbReference type="EMBL" id="HBHX01030160">
    <property type="protein sequence ID" value="CAE0116109.1"/>
    <property type="molecule type" value="Transcribed_RNA"/>
</dbReference>